<reference evidence="1" key="1">
    <citation type="submission" date="2016-06" db="UniProtKB">
        <authorList>
            <consortium name="WormBaseParasite"/>
        </authorList>
    </citation>
    <scope>IDENTIFICATION</scope>
</reference>
<organism evidence="1">
    <name type="scientific">Schistosoma curassoni</name>
    <dbReference type="NCBI Taxonomy" id="6186"/>
    <lineage>
        <taxon>Eukaryota</taxon>
        <taxon>Metazoa</taxon>
        <taxon>Spiralia</taxon>
        <taxon>Lophotrochozoa</taxon>
        <taxon>Platyhelminthes</taxon>
        <taxon>Trematoda</taxon>
        <taxon>Digenea</taxon>
        <taxon>Strigeidida</taxon>
        <taxon>Schistosomatoidea</taxon>
        <taxon>Schistosomatidae</taxon>
        <taxon>Schistosoma</taxon>
    </lineage>
</organism>
<protein>
    <submittedName>
        <fullName evidence="1">Uncharacterized protein</fullName>
    </submittedName>
</protein>
<name>A0A183L3F3_9TREM</name>
<accession>A0A183L3F3</accession>
<dbReference type="AlphaFoldDB" id="A0A183L3F3"/>
<evidence type="ECO:0000313" key="1">
    <source>
        <dbReference type="WBParaSite" id="SCUD_0002186401-mRNA-1"/>
    </source>
</evidence>
<sequence>MYKSFKRKEPLALRLSHLVLRDLHVLSPLLHGIENALILL</sequence>
<dbReference type="WBParaSite" id="SCUD_0002186401-mRNA-1">
    <property type="protein sequence ID" value="SCUD_0002186401-mRNA-1"/>
    <property type="gene ID" value="SCUD_0002186401"/>
</dbReference>
<proteinExistence type="predicted"/>